<feature type="transmembrane region" description="Helical" evidence="7">
    <location>
        <begin position="104"/>
        <end position="133"/>
    </location>
</feature>
<evidence type="ECO:0000256" key="3">
    <source>
        <dbReference type="ARBA" id="ARBA00022475"/>
    </source>
</evidence>
<evidence type="ECO:0000259" key="9">
    <source>
        <dbReference type="PROSITE" id="PS50928"/>
    </source>
</evidence>
<dbReference type="SUPFAM" id="SSF161098">
    <property type="entry name" value="MetI-like"/>
    <property type="match status" value="1"/>
</dbReference>
<feature type="domain" description="ABC transmembrane type-1" evidence="9">
    <location>
        <begin position="108"/>
        <end position="323"/>
    </location>
</feature>
<evidence type="ECO:0000256" key="8">
    <source>
        <dbReference type="SAM" id="MobiDB-lite"/>
    </source>
</evidence>
<feature type="region of interest" description="Disordered" evidence="8">
    <location>
        <begin position="1"/>
        <end position="43"/>
    </location>
</feature>
<name>A0ABV6MBA3_9ACTN</name>
<feature type="transmembrane region" description="Helical" evidence="7">
    <location>
        <begin position="49"/>
        <end position="76"/>
    </location>
</feature>
<keyword evidence="6 7" id="KW-0472">Membrane</keyword>
<evidence type="ECO:0000256" key="2">
    <source>
        <dbReference type="ARBA" id="ARBA00022448"/>
    </source>
</evidence>
<organism evidence="10 11">
    <name type="scientific">Phytohabitans kaempferiae</name>
    <dbReference type="NCBI Taxonomy" id="1620943"/>
    <lineage>
        <taxon>Bacteria</taxon>
        <taxon>Bacillati</taxon>
        <taxon>Actinomycetota</taxon>
        <taxon>Actinomycetes</taxon>
        <taxon>Micromonosporales</taxon>
        <taxon>Micromonosporaceae</taxon>
    </lineage>
</organism>
<comment type="similarity">
    <text evidence="7">Belongs to the binding-protein-dependent transport system permease family.</text>
</comment>
<keyword evidence="4 7" id="KW-0812">Transmembrane</keyword>
<feature type="transmembrane region" description="Helical" evidence="7">
    <location>
        <begin position="145"/>
        <end position="166"/>
    </location>
</feature>
<feature type="transmembrane region" description="Helical" evidence="7">
    <location>
        <begin position="238"/>
        <end position="257"/>
    </location>
</feature>
<dbReference type="InterPro" id="IPR051393">
    <property type="entry name" value="ABC_transporter_permease"/>
</dbReference>
<dbReference type="InterPro" id="IPR035906">
    <property type="entry name" value="MetI-like_sf"/>
</dbReference>
<keyword evidence="5 7" id="KW-1133">Transmembrane helix</keyword>
<dbReference type="Pfam" id="PF00528">
    <property type="entry name" value="BPD_transp_1"/>
    <property type="match status" value="1"/>
</dbReference>
<evidence type="ECO:0000256" key="7">
    <source>
        <dbReference type="RuleBase" id="RU363032"/>
    </source>
</evidence>
<feature type="transmembrane region" description="Helical" evidence="7">
    <location>
        <begin position="300"/>
        <end position="322"/>
    </location>
</feature>
<keyword evidence="11" id="KW-1185">Reference proteome</keyword>
<evidence type="ECO:0000313" key="10">
    <source>
        <dbReference type="EMBL" id="MFC0531975.1"/>
    </source>
</evidence>
<accession>A0ABV6MBA3</accession>
<sequence>MTKSASGTPVGIQADLSDEDTEVRTPNRPGPAAKRSARRRSPMGAGADLAGHVFLSPWLIGFGLITLVPMAVSLYLSFTDYNLFTSPEWVGLANYKRMIDDPRWMHSVVVTAMYVAISVPLKLAVALGVAVILNRIRRGSGLLRALFYLPSLLGATVAVAVTWQALFSGRGGVNGFLENIGITGRDWVNDPSFVLYAIILLAVWQFGAPMVIFLAGLKQIPGEILEAADIDGAGPVRRFFQVVLPLLTPVLFFNLLLEIVNAFQAFTPALVIGDGQGGPSDSTLFYTVYLYQRGFGNFQMGYASAMAWAMLLALGVITVLLFRSSRSWVFYQDSGRDPS</sequence>
<reference evidence="10 11" key="1">
    <citation type="submission" date="2024-09" db="EMBL/GenBank/DDBJ databases">
        <authorList>
            <person name="Sun Q."/>
            <person name="Mori K."/>
        </authorList>
    </citation>
    <scope>NUCLEOTIDE SEQUENCE [LARGE SCALE GENOMIC DNA]</scope>
    <source>
        <strain evidence="10 11">TBRC 3947</strain>
    </source>
</reference>
<evidence type="ECO:0000256" key="1">
    <source>
        <dbReference type="ARBA" id="ARBA00004651"/>
    </source>
</evidence>
<dbReference type="PROSITE" id="PS50928">
    <property type="entry name" value="ABC_TM1"/>
    <property type="match status" value="1"/>
</dbReference>
<evidence type="ECO:0000256" key="6">
    <source>
        <dbReference type="ARBA" id="ARBA00023136"/>
    </source>
</evidence>
<comment type="caution">
    <text evidence="10">The sequence shown here is derived from an EMBL/GenBank/DDBJ whole genome shotgun (WGS) entry which is preliminary data.</text>
</comment>
<proteinExistence type="inferred from homology"/>
<dbReference type="PANTHER" id="PTHR30193:SF1">
    <property type="entry name" value="ABC TRANSPORTER PERMEASE PROTEIN YESP-RELATED"/>
    <property type="match status" value="1"/>
</dbReference>
<evidence type="ECO:0000256" key="4">
    <source>
        <dbReference type="ARBA" id="ARBA00022692"/>
    </source>
</evidence>
<evidence type="ECO:0000256" key="5">
    <source>
        <dbReference type="ARBA" id="ARBA00022989"/>
    </source>
</evidence>
<evidence type="ECO:0000313" key="11">
    <source>
        <dbReference type="Proteomes" id="UP001589867"/>
    </source>
</evidence>
<feature type="transmembrane region" description="Helical" evidence="7">
    <location>
        <begin position="193"/>
        <end position="217"/>
    </location>
</feature>
<dbReference type="Proteomes" id="UP001589867">
    <property type="component" value="Unassembled WGS sequence"/>
</dbReference>
<dbReference type="RefSeq" id="WP_377257383.1">
    <property type="nucleotide sequence ID" value="NZ_JBHLUH010000063.1"/>
</dbReference>
<gene>
    <name evidence="10" type="ORF">ACFFIA_30425</name>
</gene>
<keyword evidence="2 7" id="KW-0813">Transport</keyword>
<keyword evidence="3" id="KW-1003">Cell membrane</keyword>
<comment type="subcellular location">
    <subcellularLocation>
        <location evidence="1 7">Cell membrane</location>
        <topology evidence="1 7">Multi-pass membrane protein</topology>
    </subcellularLocation>
</comment>
<dbReference type="PANTHER" id="PTHR30193">
    <property type="entry name" value="ABC TRANSPORTER PERMEASE PROTEIN"/>
    <property type="match status" value="1"/>
</dbReference>
<dbReference type="InterPro" id="IPR000515">
    <property type="entry name" value="MetI-like"/>
</dbReference>
<dbReference type="CDD" id="cd06261">
    <property type="entry name" value="TM_PBP2"/>
    <property type="match status" value="1"/>
</dbReference>
<dbReference type="Gene3D" id="1.10.3720.10">
    <property type="entry name" value="MetI-like"/>
    <property type="match status" value="1"/>
</dbReference>
<dbReference type="EMBL" id="JBHLUH010000063">
    <property type="protein sequence ID" value="MFC0531975.1"/>
    <property type="molecule type" value="Genomic_DNA"/>
</dbReference>
<protein>
    <submittedName>
        <fullName evidence="10">Carbohydrate ABC transporter permease</fullName>
    </submittedName>
</protein>